<evidence type="ECO:0000313" key="3">
    <source>
        <dbReference type="Proteomes" id="UP000184330"/>
    </source>
</evidence>
<dbReference type="AlphaFoldDB" id="A0A1L7X2U9"/>
<dbReference type="EMBL" id="FJOG01000013">
    <property type="protein sequence ID" value="CZR59344.1"/>
    <property type="molecule type" value="Genomic_DNA"/>
</dbReference>
<dbReference type="OrthoDB" id="3445164at2759"/>
<dbReference type="Proteomes" id="UP000184330">
    <property type="component" value="Unassembled WGS sequence"/>
</dbReference>
<evidence type="ECO:0000313" key="2">
    <source>
        <dbReference type="EMBL" id="CZR59344.1"/>
    </source>
</evidence>
<proteinExistence type="predicted"/>
<organism evidence="2 3">
    <name type="scientific">Phialocephala subalpina</name>
    <dbReference type="NCBI Taxonomy" id="576137"/>
    <lineage>
        <taxon>Eukaryota</taxon>
        <taxon>Fungi</taxon>
        <taxon>Dikarya</taxon>
        <taxon>Ascomycota</taxon>
        <taxon>Pezizomycotina</taxon>
        <taxon>Leotiomycetes</taxon>
        <taxon>Helotiales</taxon>
        <taxon>Mollisiaceae</taxon>
        <taxon>Phialocephala</taxon>
        <taxon>Phialocephala fortinii species complex</taxon>
    </lineage>
</organism>
<protein>
    <submittedName>
        <fullName evidence="2">Uncharacterized protein</fullName>
    </submittedName>
</protein>
<name>A0A1L7X2U9_9HELO</name>
<feature type="region of interest" description="Disordered" evidence="1">
    <location>
        <begin position="161"/>
        <end position="197"/>
    </location>
</feature>
<reference evidence="2 3" key="1">
    <citation type="submission" date="2016-03" db="EMBL/GenBank/DDBJ databases">
        <authorList>
            <person name="Ploux O."/>
        </authorList>
    </citation>
    <scope>NUCLEOTIDE SEQUENCE [LARGE SCALE GENOMIC DNA]</scope>
    <source>
        <strain evidence="2 3">UAMH 11012</strain>
    </source>
</reference>
<evidence type="ECO:0000256" key="1">
    <source>
        <dbReference type="SAM" id="MobiDB-lite"/>
    </source>
</evidence>
<feature type="compositionally biased region" description="Acidic residues" evidence="1">
    <location>
        <begin position="30"/>
        <end position="39"/>
    </location>
</feature>
<feature type="compositionally biased region" description="Basic and acidic residues" evidence="1">
    <location>
        <begin position="161"/>
        <end position="189"/>
    </location>
</feature>
<keyword evidence="3" id="KW-1185">Reference proteome</keyword>
<gene>
    <name evidence="2" type="ORF">PAC_09236</name>
</gene>
<accession>A0A1L7X2U9</accession>
<sequence length="197" mass="22865">MASRYFLRFPYGIPCGLLSGSPHGIRSTQDVDDNQDSQDDAQTIQGSPSEVSKPEGERKTSLSTLPLDIIFIISGLRNKTDSTCLALAVKKFYPLHRAKYGKVDLMAGLRFFRLTIYQRIAGFFPGLIFYEPVNKFITPERRDALELKRHEEGQEQRRWEQLLRERRQRETREREEEQQRRMQRQDEISHGGAGDGF</sequence>
<feature type="region of interest" description="Disordered" evidence="1">
    <location>
        <begin position="24"/>
        <end position="59"/>
    </location>
</feature>